<dbReference type="Proteomes" id="UP000821865">
    <property type="component" value="Chromosome 1"/>
</dbReference>
<sequence length="584" mass="64916">MAIRISDDISAAATETSDGSSTRGSIHRHRSHFRNERLAFLEVPSHSRDLEKDDSSQPPVELPLRLEEPSRTRVLTLRSEQDDTPAVVLGRRFERTQRVHGMALEEALRRCYPVLEIEDDMKRQTVEDVVRPFVLDPDTVRKVRDTFRREMELGLLTNPERPSSLQMDVAHIPELPDGTETGDVLALDLGGTNFRVLHLHLTPGSPARCRVQHYAVPGAARTGPGEQLFDFLADCLRDFVEANGLAGQRLPLGFCFSFPIVQKALDAAVLTEWVVSYDCSGVVGEDVGRMLREAIRRRTDIEVDLVAIVNDTVGTLVQGAFMDCGCAIGLIMGTGSNGCYLEKTEKIQKIEAEPESRKRKDAPTEVIVNVEWGAFGDNGVLDFVKTELDRVVDDQSLFPGSFTFEKLLSGEFLGDIVRQILVELVRRRALFGGDETTVLELEKHGTFTAVDVSRFLEEDDTHARETVPRFMGSTEPIPEDDITLIRHVCGVVSVRAAVLVSVCLAELLERVDKPTPVTIAVDGSLYKYHPRLRGHLEELITTLVPERPFKLMLAENGSGKGAGLVAAVVERLRSTKKNGYRESR</sequence>
<dbReference type="EMBL" id="CM023470">
    <property type="protein sequence ID" value="KAH7978115.1"/>
    <property type="molecule type" value="Genomic_DNA"/>
</dbReference>
<evidence type="ECO:0000313" key="1">
    <source>
        <dbReference type="EMBL" id="KAH7978115.1"/>
    </source>
</evidence>
<keyword evidence="2" id="KW-1185">Reference proteome</keyword>
<name>A0ACB8DUP1_DERSI</name>
<organism evidence="1 2">
    <name type="scientific">Dermacentor silvarum</name>
    <name type="common">Tick</name>
    <dbReference type="NCBI Taxonomy" id="543639"/>
    <lineage>
        <taxon>Eukaryota</taxon>
        <taxon>Metazoa</taxon>
        <taxon>Ecdysozoa</taxon>
        <taxon>Arthropoda</taxon>
        <taxon>Chelicerata</taxon>
        <taxon>Arachnida</taxon>
        <taxon>Acari</taxon>
        <taxon>Parasitiformes</taxon>
        <taxon>Ixodida</taxon>
        <taxon>Ixodoidea</taxon>
        <taxon>Ixodidae</taxon>
        <taxon>Rhipicephalinae</taxon>
        <taxon>Dermacentor</taxon>
    </lineage>
</organism>
<comment type="caution">
    <text evidence="1">The sequence shown here is derived from an EMBL/GenBank/DDBJ whole genome shotgun (WGS) entry which is preliminary data.</text>
</comment>
<reference evidence="1" key="1">
    <citation type="submission" date="2020-05" db="EMBL/GenBank/DDBJ databases">
        <title>Large-scale comparative analyses of tick genomes elucidate their genetic diversity and vector capacities.</title>
        <authorList>
            <person name="Jia N."/>
            <person name="Wang J."/>
            <person name="Shi W."/>
            <person name="Du L."/>
            <person name="Sun Y."/>
            <person name="Zhan W."/>
            <person name="Jiang J."/>
            <person name="Wang Q."/>
            <person name="Zhang B."/>
            <person name="Ji P."/>
            <person name="Sakyi L.B."/>
            <person name="Cui X."/>
            <person name="Yuan T."/>
            <person name="Jiang B."/>
            <person name="Yang W."/>
            <person name="Lam T.T.-Y."/>
            <person name="Chang Q."/>
            <person name="Ding S."/>
            <person name="Wang X."/>
            <person name="Zhu J."/>
            <person name="Ruan X."/>
            <person name="Zhao L."/>
            <person name="Wei J."/>
            <person name="Que T."/>
            <person name="Du C."/>
            <person name="Cheng J."/>
            <person name="Dai P."/>
            <person name="Han X."/>
            <person name="Huang E."/>
            <person name="Gao Y."/>
            <person name="Liu J."/>
            <person name="Shao H."/>
            <person name="Ye R."/>
            <person name="Li L."/>
            <person name="Wei W."/>
            <person name="Wang X."/>
            <person name="Wang C."/>
            <person name="Yang T."/>
            <person name="Huo Q."/>
            <person name="Li W."/>
            <person name="Guo W."/>
            <person name="Chen H."/>
            <person name="Zhou L."/>
            <person name="Ni X."/>
            <person name="Tian J."/>
            <person name="Zhou Y."/>
            <person name="Sheng Y."/>
            <person name="Liu T."/>
            <person name="Pan Y."/>
            <person name="Xia L."/>
            <person name="Li J."/>
            <person name="Zhao F."/>
            <person name="Cao W."/>
        </authorList>
    </citation>
    <scope>NUCLEOTIDE SEQUENCE</scope>
    <source>
        <strain evidence="1">Dsil-2018</strain>
    </source>
</reference>
<proteinExistence type="predicted"/>
<gene>
    <name evidence="1" type="ORF">HPB49_004495</name>
</gene>
<accession>A0ACB8DUP1</accession>
<evidence type="ECO:0000313" key="2">
    <source>
        <dbReference type="Proteomes" id="UP000821865"/>
    </source>
</evidence>
<protein>
    <submittedName>
        <fullName evidence="1">Uncharacterized protein</fullName>
    </submittedName>
</protein>